<keyword evidence="9" id="KW-1185">Reference proteome</keyword>
<accession>A0A1Q8ZU83</accession>
<dbReference type="SUPFAM" id="SSF50249">
    <property type="entry name" value="Nucleic acid-binding proteins"/>
    <property type="match status" value="1"/>
</dbReference>
<comment type="similarity">
    <text evidence="6">Belongs to the class I-like SAM-binding methyltransferase superfamily. RNA M5U methyltransferase family.</text>
</comment>
<evidence type="ECO:0000256" key="6">
    <source>
        <dbReference type="PROSITE-ProRule" id="PRU01024"/>
    </source>
</evidence>
<keyword evidence="5" id="KW-0411">Iron-sulfur</keyword>
<evidence type="ECO:0000256" key="7">
    <source>
        <dbReference type="PROSITE-ProRule" id="PRU10015"/>
    </source>
</evidence>
<evidence type="ECO:0000256" key="5">
    <source>
        <dbReference type="ARBA" id="ARBA00023014"/>
    </source>
</evidence>
<dbReference type="PROSITE" id="PS51687">
    <property type="entry name" value="SAM_MT_RNA_M5U"/>
    <property type="match status" value="1"/>
</dbReference>
<evidence type="ECO:0000256" key="3">
    <source>
        <dbReference type="ARBA" id="ARBA00022679"/>
    </source>
</evidence>
<evidence type="ECO:0000313" key="8">
    <source>
        <dbReference type="EMBL" id="OLP45652.1"/>
    </source>
</evidence>
<feature type="binding site" evidence="6">
    <location>
        <position position="301"/>
    </location>
    <ligand>
        <name>S-adenosyl-L-methionine</name>
        <dbReference type="ChEBI" id="CHEBI:59789"/>
    </ligand>
</feature>
<evidence type="ECO:0000313" key="9">
    <source>
        <dbReference type="Proteomes" id="UP000186894"/>
    </source>
</evidence>
<keyword evidence="4 6" id="KW-0949">S-adenosyl-L-methionine</keyword>
<dbReference type="InterPro" id="IPR012340">
    <property type="entry name" value="NA-bd_OB-fold"/>
</dbReference>
<sequence length="418" mass="44693">MSTETLVINSLGAQGDGIANGADGPIFVPFSLPGEKVAVARVKNQATIMSITEASADRIEPACRHFGLDGVGGTCGGCSLQHMAKPAYNVFKRATLIAALKSKGIETDVAEVIEAHAGERRRIVFTARKREKGLLIGFNQAGSRHIVELEECPITSSGILERLDDLRALGAAIATGSDHFRMTVTETTTGLDVSIDGVRGGAADRERRNLTETTLKMRGIARVSVNGEIVIEPHQPILDFGGAKVNMPPGAFCQATVPAEQAMAELVLAHVGKAKRVADLFSGIGTFALRLARNAQVLAVESDEKAIKALDHAARNTQGLKPVKIEKRDLFRRPMMVSELKTMDAVVFDPPRAGAEEQCRELAKSKVKTIVAVSCNALTLARDLSILIEGGYKITSVTPIDQFLWSPHVEVVVSLSKG</sequence>
<gene>
    <name evidence="8" type="ORF">BJF95_10895</name>
</gene>
<dbReference type="Gene3D" id="2.40.50.1070">
    <property type="match status" value="1"/>
</dbReference>
<dbReference type="Gene3D" id="3.40.50.150">
    <property type="entry name" value="Vaccinia Virus protein VP39"/>
    <property type="match status" value="1"/>
</dbReference>
<dbReference type="GO" id="GO:0070475">
    <property type="term" value="P:rRNA base methylation"/>
    <property type="evidence" value="ECO:0007669"/>
    <property type="project" value="TreeGrafter"/>
</dbReference>
<evidence type="ECO:0000256" key="4">
    <source>
        <dbReference type="ARBA" id="ARBA00022691"/>
    </source>
</evidence>
<dbReference type="PROSITE" id="PS01230">
    <property type="entry name" value="TRMA_1"/>
    <property type="match status" value="1"/>
</dbReference>
<keyword evidence="1" id="KW-0479">Metal-binding</keyword>
<dbReference type="InterPro" id="IPR029063">
    <property type="entry name" value="SAM-dependent_MTases_sf"/>
</dbReference>
<dbReference type="CDD" id="cd02440">
    <property type="entry name" value="AdoMet_MTases"/>
    <property type="match status" value="1"/>
</dbReference>
<dbReference type="Proteomes" id="UP000186894">
    <property type="component" value="Unassembled WGS sequence"/>
</dbReference>
<dbReference type="Gene3D" id="2.40.50.140">
    <property type="entry name" value="Nucleic acid-binding proteins"/>
    <property type="match status" value="1"/>
</dbReference>
<dbReference type="AlphaFoldDB" id="A0A1Q8ZU83"/>
<keyword evidence="3 6" id="KW-0808">Transferase</keyword>
<reference evidence="8 9" key="1">
    <citation type="submission" date="2016-09" db="EMBL/GenBank/DDBJ databases">
        <title>Rhizobium oryziradicis sp. nov., isolated from the root of rice.</title>
        <authorList>
            <person name="Zhao J."/>
            <person name="Zhang X."/>
        </authorList>
    </citation>
    <scope>NUCLEOTIDE SEQUENCE [LARGE SCALE GENOMIC DNA]</scope>
    <source>
        <strain evidence="8 9">N19</strain>
    </source>
</reference>
<name>A0A1Q8ZU83_9HYPH</name>
<dbReference type="STRING" id="1867956.BJF95_10895"/>
<dbReference type="GO" id="GO:0070041">
    <property type="term" value="F:rRNA (uridine-C5-)-methyltransferase activity"/>
    <property type="evidence" value="ECO:0007669"/>
    <property type="project" value="TreeGrafter"/>
</dbReference>
<dbReference type="GO" id="GO:0051539">
    <property type="term" value="F:4 iron, 4 sulfur cluster binding"/>
    <property type="evidence" value="ECO:0007669"/>
    <property type="project" value="UniProtKB-KW"/>
</dbReference>
<dbReference type="PANTHER" id="PTHR11061">
    <property type="entry name" value="RNA M5U METHYLTRANSFERASE"/>
    <property type="match status" value="1"/>
</dbReference>
<dbReference type="EMBL" id="MKIM01000024">
    <property type="protein sequence ID" value="OLP45652.1"/>
    <property type="molecule type" value="Genomic_DNA"/>
</dbReference>
<comment type="caution">
    <text evidence="8">The sequence shown here is derived from an EMBL/GenBank/DDBJ whole genome shotgun (WGS) entry which is preliminary data.</text>
</comment>
<dbReference type="OrthoDB" id="9804590at2"/>
<keyword evidence="2 6" id="KW-0489">Methyltransferase</keyword>
<dbReference type="InterPro" id="IPR010280">
    <property type="entry name" value="U5_MeTrfase_fam"/>
</dbReference>
<feature type="binding site" evidence="6">
    <location>
        <position position="281"/>
    </location>
    <ligand>
        <name>S-adenosyl-L-methionine</name>
        <dbReference type="ChEBI" id="CHEBI:59789"/>
    </ligand>
</feature>
<dbReference type="RefSeq" id="WP_075638663.1">
    <property type="nucleotide sequence ID" value="NZ_MKIM01000024.1"/>
</dbReference>
<dbReference type="SUPFAM" id="SSF53335">
    <property type="entry name" value="S-adenosyl-L-methionine-dependent methyltransferases"/>
    <property type="match status" value="1"/>
</dbReference>
<dbReference type="Pfam" id="PF05958">
    <property type="entry name" value="tRNA_U5-meth_tr"/>
    <property type="match status" value="1"/>
</dbReference>
<keyword evidence="1" id="KW-0004">4Fe-4S</keyword>
<proteinExistence type="inferred from homology"/>
<feature type="active site" description="Nucleophile" evidence="6">
    <location>
        <position position="375"/>
    </location>
</feature>
<organism evidence="8 9">
    <name type="scientific">Rhizobium oryziradicis</name>
    <dbReference type="NCBI Taxonomy" id="1867956"/>
    <lineage>
        <taxon>Bacteria</taxon>
        <taxon>Pseudomonadati</taxon>
        <taxon>Pseudomonadota</taxon>
        <taxon>Alphaproteobacteria</taxon>
        <taxon>Hyphomicrobiales</taxon>
        <taxon>Rhizobiaceae</taxon>
        <taxon>Rhizobium/Agrobacterium group</taxon>
        <taxon>Rhizobium</taxon>
    </lineage>
</organism>
<feature type="active site" evidence="7">
    <location>
        <position position="375"/>
    </location>
</feature>
<evidence type="ECO:0000256" key="2">
    <source>
        <dbReference type="ARBA" id="ARBA00022603"/>
    </source>
</evidence>
<feature type="binding site" evidence="6">
    <location>
        <position position="349"/>
    </location>
    <ligand>
        <name>S-adenosyl-L-methionine</name>
        <dbReference type="ChEBI" id="CHEBI:59789"/>
    </ligand>
</feature>
<protein>
    <submittedName>
        <fullName evidence="8">RNA methyltransferase</fullName>
    </submittedName>
</protein>
<dbReference type="InterPro" id="IPR030390">
    <property type="entry name" value="MeTrfase_TrmA_AS"/>
</dbReference>
<dbReference type="PANTHER" id="PTHR11061:SF49">
    <property type="entry name" value="23S RRNA (URACIL(1939)-C(5))-METHYLTRANSFERASE RLMD"/>
    <property type="match status" value="1"/>
</dbReference>
<keyword evidence="1" id="KW-0408">Iron</keyword>
<feature type="binding site" evidence="6">
    <location>
        <position position="254"/>
    </location>
    <ligand>
        <name>S-adenosyl-L-methionine</name>
        <dbReference type="ChEBI" id="CHEBI:59789"/>
    </ligand>
</feature>
<evidence type="ECO:0000256" key="1">
    <source>
        <dbReference type="ARBA" id="ARBA00022485"/>
    </source>
</evidence>